<sequence>MAEDFIEQGIEGIDKLVDKHFHKVPDKVVNPHTYRLHRRSHGHGDKRRDEESASGACDNDIAYDPRPGESYQRQRMDVPSHTNSYGGYLPPSLRMQIRRVRGEGEDRKG</sequence>
<keyword evidence="3" id="KW-1185">Reference proteome</keyword>
<gene>
    <name evidence="2" type="ORF">G7Y89_g3015</name>
</gene>
<comment type="caution">
    <text evidence="2">The sequence shown here is derived from an EMBL/GenBank/DDBJ whole genome shotgun (WGS) entry which is preliminary data.</text>
</comment>
<organism evidence="2 3">
    <name type="scientific">Cudoniella acicularis</name>
    <dbReference type="NCBI Taxonomy" id="354080"/>
    <lineage>
        <taxon>Eukaryota</taxon>
        <taxon>Fungi</taxon>
        <taxon>Dikarya</taxon>
        <taxon>Ascomycota</taxon>
        <taxon>Pezizomycotina</taxon>
        <taxon>Leotiomycetes</taxon>
        <taxon>Helotiales</taxon>
        <taxon>Tricladiaceae</taxon>
        <taxon>Cudoniella</taxon>
    </lineage>
</organism>
<reference evidence="2 3" key="1">
    <citation type="submission" date="2020-03" db="EMBL/GenBank/DDBJ databases">
        <title>Draft Genome Sequence of Cudoniella acicularis.</title>
        <authorList>
            <person name="Buettner E."/>
            <person name="Kellner H."/>
        </authorList>
    </citation>
    <scope>NUCLEOTIDE SEQUENCE [LARGE SCALE GENOMIC DNA]</scope>
    <source>
        <strain evidence="2 3">DSM 108380</strain>
    </source>
</reference>
<evidence type="ECO:0000313" key="3">
    <source>
        <dbReference type="Proteomes" id="UP000566819"/>
    </source>
</evidence>
<proteinExistence type="predicted"/>
<name>A0A8H4RTF8_9HELO</name>
<protein>
    <submittedName>
        <fullName evidence="2">Uncharacterized protein</fullName>
    </submittedName>
</protein>
<dbReference type="AlphaFoldDB" id="A0A8H4RTF8"/>
<evidence type="ECO:0000256" key="1">
    <source>
        <dbReference type="SAM" id="MobiDB-lite"/>
    </source>
</evidence>
<dbReference type="EMBL" id="JAAMPI010000142">
    <property type="protein sequence ID" value="KAF4635088.1"/>
    <property type="molecule type" value="Genomic_DNA"/>
</dbReference>
<feature type="compositionally biased region" description="Basic and acidic residues" evidence="1">
    <location>
        <begin position="100"/>
        <end position="109"/>
    </location>
</feature>
<accession>A0A8H4RTF8</accession>
<evidence type="ECO:0000313" key="2">
    <source>
        <dbReference type="EMBL" id="KAF4635088.1"/>
    </source>
</evidence>
<dbReference type="Proteomes" id="UP000566819">
    <property type="component" value="Unassembled WGS sequence"/>
</dbReference>
<feature type="compositionally biased region" description="Basic and acidic residues" evidence="1">
    <location>
        <begin position="42"/>
        <end position="51"/>
    </location>
</feature>
<feature type="region of interest" description="Disordered" evidence="1">
    <location>
        <begin position="33"/>
        <end position="109"/>
    </location>
</feature>
<dbReference type="OrthoDB" id="3561227at2759"/>